<sequence>MAGYRLKAGMTGEGNADHDYGRAVSGLRVANELTPAAAPALSIGGCAFPA</sequence>
<name>A0A1S7R7N5_AGRTU</name>
<gene>
    <name evidence="1" type="ORF">AGR4C_Lc120062</name>
</gene>
<reference evidence="1 2" key="1">
    <citation type="submission" date="2016-01" db="EMBL/GenBank/DDBJ databases">
        <authorList>
            <person name="Oliw E.H."/>
        </authorList>
    </citation>
    <scope>NUCLEOTIDE SEQUENCE [LARGE SCALE GENOMIC DNA]</scope>
    <source>
        <strain evidence="1 2">Kerr 14</strain>
    </source>
</reference>
<dbReference type="Proteomes" id="UP000191897">
    <property type="component" value="Unassembled WGS sequence"/>
</dbReference>
<proteinExistence type="predicted"/>
<evidence type="ECO:0000313" key="1">
    <source>
        <dbReference type="EMBL" id="CUX47978.1"/>
    </source>
</evidence>
<evidence type="ECO:0000313" key="2">
    <source>
        <dbReference type="Proteomes" id="UP000191897"/>
    </source>
</evidence>
<dbReference type="EMBL" id="FBWC01000022">
    <property type="protein sequence ID" value="CUX47978.1"/>
    <property type="molecule type" value="Genomic_DNA"/>
</dbReference>
<organism evidence="1 2">
    <name type="scientific">Agrobacterium tumefaciens str. Kerr 14</name>
    <dbReference type="NCBI Taxonomy" id="1183424"/>
    <lineage>
        <taxon>Bacteria</taxon>
        <taxon>Pseudomonadati</taxon>
        <taxon>Pseudomonadota</taxon>
        <taxon>Alphaproteobacteria</taxon>
        <taxon>Hyphomicrobiales</taxon>
        <taxon>Rhizobiaceae</taxon>
        <taxon>Rhizobium/Agrobacterium group</taxon>
        <taxon>Agrobacterium</taxon>
        <taxon>Agrobacterium tumefaciens complex</taxon>
    </lineage>
</organism>
<dbReference type="AlphaFoldDB" id="A0A1S7R7N5"/>
<protein>
    <submittedName>
        <fullName evidence="1">Uncharacterized protein</fullName>
    </submittedName>
</protein>
<accession>A0A1S7R7N5</accession>